<keyword evidence="3" id="KW-1185">Reference proteome</keyword>
<protein>
    <submittedName>
        <fullName evidence="2">Uncharacterized protein</fullName>
    </submittedName>
</protein>
<feature type="compositionally biased region" description="Basic and acidic residues" evidence="1">
    <location>
        <begin position="82"/>
        <end position="96"/>
    </location>
</feature>
<proteinExistence type="predicted"/>
<reference evidence="2" key="1">
    <citation type="journal article" date="2022" name="Int. J. Mol. Sci.">
        <title>Draft Genome of Tanacetum Coccineum: Genomic Comparison of Closely Related Tanacetum-Family Plants.</title>
        <authorList>
            <person name="Yamashiro T."/>
            <person name="Shiraishi A."/>
            <person name="Nakayama K."/>
            <person name="Satake H."/>
        </authorList>
    </citation>
    <scope>NUCLEOTIDE SEQUENCE</scope>
</reference>
<gene>
    <name evidence="2" type="ORF">Tco_0703697</name>
</gene>
<feature type="region of interest" description="Disordered" evidence="1">
    <location>
        <begin position="72"/>
        <end position="96"/>
    </location>
</feature>
<evidence type="ECO:0000313" key="3">
    <source>
        <dbReference type="Proteomes" id="UP001151760"/>
    </source>
</evidence>
<accession>A0ABQ4Y026</accession>
<feature type="compositionally biased region" description="Acidic residues" evidence="1">
    <location>
        <begin position="72"/>
        <end position="81"/>
    </location>
</feature>
<reference evidence="2" key="2">
    <citation type="submission" date="2022-01" db="EMBL/GenBank/DDBJ databases">
        <authorList>
            <person name="Yamashiro T."/>
            <person name="Shiraishi A."/>
            <person name="Satake H."/>
            <person name="Nakayama K."/>
        </authorList>
    </citation>
    <scope>NUCLEOTIDE SEQUENCE</scope>
</reference>
<sequence length="142" mass="16092">MISQYAILITQNTPYCLEEHIRHLDCRSQYAILSGKADMSYPTGGYGISVDLVRAKEVIGWVLEFAKEEEYDNESDDETIDENMKDNSYEKEVQKDGIDDVQSNVPFKIYELLNRKQVNGNGGEKSDGDLKCPLGFTPRDVS</sequence>
<evidence type="ECO:0000313" key="2">
    <source>
        <dbReference type="EMBL" id="GJS70856.1"/>
    </source>
</evidence>
<dbReference type="Proteomes" id="UP001151760">
    <property type="component" value="Unassembled WGS sequence"/>
</dbReference>
<comment type="caution">
    <text evidence="2">The sequence shown here is derived from an EMBL/GenBank/DDBJ whole genome shotgun (WGS) entry which is preliminary data.</text>
</comment>
<name>A0ABQ4Y026_9ASTR</name>
<organism evidence="2 3">
    <name type="scientific">Tanacetum coccineum</name>
    <dbReference type="NCBI Taxonomy" id="301880"/>
    <lineage>
        <taxon>Eukaryota</taxon>
        <taxon>Viridiplantae</taxon>
        <taxon>Streptophyta</taxon>
        <taxon>Embryophyta</taxon>
        <taxon>Tracheophyta</taxon>
        <taxon>Spermatophyta</taxon>
        <taxon>Magnoliopsida</taxon>
        <taxon>eudicotyledons</taxon>
        <taxon>Gunneridae</taxon>
        <taxon>Pentapetalae</taxon>
        <taxon>asterids</taxon>
        <taxon>campanulids</taxon>
        <taxon>Asterales</taxon>
        <taxon>Asteraceae</taxon>
        <taxon>Asteroideae</taxon>
        <taxon>Anthemideae</taxon>
        <taxon>Anthemidinae</taxon>
        <taxon>Tanacetum</taxon>
    </lineage>
</organism>
<evidence type="ECO:0000256" key="1">
    <source>
        <dbReference type="SAM" id="MobiDB-lite"/>
    </source>
</evidence>
<dbReference type="EMBL" id="BQNB010009962">
    <property type="protein sequence ID" value="GJS70856.1"/>
    <property type="molecule type" value="Genomic_DNA"/>
</dbReference>
<feature type="region of interest" description="Disordered" evidence="1">
    <location>
        <begin position="118"/>
        <end position="142"/>
    </location>
</feature>